<sequence length="94" mass="10766">MPINEPDDGKSYGMSAVANWVEEDDFPTTKDDLVSRFADKEMMLGYDTETTFGDIMEHVEQEEYEDIVDFWGAIGEGFRVVNGRVRERYVDAEG</sequence>
<organism evidence="1 2">
    <name type="scientific">Halorutilus salinus</name>
    <dbReference type="NCBI Taxonomy" id="2487751"/>
    <lineage>
        <taxon>Archaea</taxon>
        <taxon>Methanobacteriati</taxon>
        <taxon>Methanobacteriota</taxon>
        <taxon>Stenosarchaea group</taxon>
        <taxon>Halobacteria</taxon>
        <taxon>Halorutilales</taxon>
        <taxon>Halorutilaceae</taxon>
        <taxon>Halorutilus</taxon>
    </lineage>
</organism>
<comment type="caution">
    <text evidence="1">The sequence shown here is derived from an EMBL/GenBank/DDBJ whole genome shotgun (WGS) entry which is preliminary data.</text>
</comment>
<reference evidence="1" key="1">
    <citation type="submission" date="2022-09" db="EMBL/GenBank/DDBJ databases">
        <title>Haloadaptaus new haloarchaeum isolated from saline soil.</title>
        <authorList>
            <person name="Duran-Viseras A."/>
            <person name="Sanchez-Porro C."/>
            <person name="Ventosa A."/>
        </authorList>
    </citation>
    <scope>NUCLEOTIDE SEQUENCE</scope>
    <source>
        <strain evidence="1">F3-133</strain>
    </source>
</reference>
<dbReference type="InterPro" id="IPR043903">
    <property type="entry name" value="DUF5785"/>
</dbReference>
<keyword evidence="2" id="KW-1185">Reference proteome</keyword>
<evidence type="ECO:0000313" key="2">
    <source>
        <dbReference type="Proteomes" id="UP001149411"/>
    </source>
</evidence>
<dbReference type="Proteomes" id="UP001149411">
    <property type="component" value="Unassembled WGS sequence"/>
</dbReference>
<name>A0A9Q4GK11_9EURY</name>
<dbReference type="EMBL" id="RKLV01000011">
    <property type="protein sequence ID" value="MCX2819741.1"/>
    <property type="molecule type" value="Genomic_DNA"/>
</dbReference>
<proteinExistence type="predicted"/>
<evidence type="ECO:0000313" key="1">
    <source>
        <dbReference type="EMBL" id="MCX2819741.1"/>
    </source>
</evidence>
<dbReference type="Pfam" id="PF19098">
    <property type="entry name" value="DUF5785"/>
    <property type="match status" value="1"/>
</dbReference>
<dbReference type="AlphaFoldDB" id="A0A9Q4GK11"/>
<accession>A0A9Q4GK11</accession>
<protein>
    <submittedName>
        <fullName evidence="1">DUF5785 family protein</fullName>
    </submittedName>
</protein>
<dbReference type="RefSeq" id="WP_266088284.1">
    <property type="nucleotide sequence ID" value="NZ_RKLV01000011.1"/>
</dbReference>
<gene>
    <name evidence="1" type="ORF">EGH25_10315</name>
</gene>